<reference evidence="2 3" key="1">
    <citation type="submission" date="2017-10" db="EMBL/GenBank/DDBJ databases">
        <title>Bacillus sp. nov., a halophilic bacterium isolated from a Keqin Lake.</title>
        <authorList>
            <person name="Wang H."/>
        </authorList>
    </citation>
    <scope>NUCLEOTIDE SEQUENCE [LARGE SCALE GENOMIC DNA]</scope>
    <source>
        <strain evidence="2 3">KCTC 13187</strain>
    </source>
</reference>
<feature type="transmembrane region" description="Helical" evidence="1">
    <location>
        <begin position="139"/>
        <end position="166"/>
    </location>
</feature>
<comment type="caution">
    <text evidence="2">The sequence shown here is derived from an EMBL/GenBank/DDBJ whole genome shotgun (WGS) entry which is preliminary data.</text>
</comment>
<proteinExistence type="predicted"/>
<dbReference type="OrthoDB" id="1795989at2"/>
<keyword evidence="1" id="KW-0472">Membrane</keyword>
<protein>
    <submittedName>
        <fullName evidence="2">Uncharacterized protein</fullName>
    </submittedName>
</protein>
<accession>A0A3A9K9J2</accession>
<sequence>MSAGFDIFEVKINYYSASSVFVLTMLWGFITAFLLTTKGYRYADFMFVTNRLTSHLANGLFLLTMSFLGSLTASLSPFLIRVIIFIYQDEGHITEDFLMSAQAHEFIIGFATAFLYLLVFSVLGYLFGMLIQFNKALQVIIPVVFLGGLMINSGEQGMIISIINFFMMESSFVLFTLKMIVSILVIYLSTILLTNKMEVIR</sequence>
<evidence type="ECO:0000256" key="1">
    <source>
        <dbReference type="SAM" id="Phobius"/>
    </source>
</evidence>
<feature type="transmembrane region" description="Helical" evidence="1">
    <location>
        <begin position="106"/>
        <end position="127"/>
    </location>
</feature>
<feature type="transmembrane region" description="Helical" evidence="1">
    <location>
        <begin position="172"/>
        <end position="193"/>
    </location>
</feature>
<feature type="transmembrane region" description="Helical" evidence="1">
    <location>
        <begin position="56"/>
        <end position="86"/>
    </location>
</feature>
<keyword evidence="3" id="KW-1185">Reference proteome</keyword>
<dbReference type="RefSeq" id="WP_110937311.1">
    <property type="nucleotide sequence ID" value="NZ_KZ614146.1"/>
</dbReference>
<dbReference type="EMBL" id="PDOE01000004">
    <property type="protein sequence ID" value="RKL67202.1"/>
    <property type="molecule type" value="Genomic_DNA"/>
</dbReference>
<feature type="transmembrane region" description="Helical" evidence="1">
    <location>
        <begin position="12"/>
        <end position="35"/>
    </location>
</feature>
<name>A0A3A9K9J2_9BACI</name>
<keyword evidence="1" id="KW-1133">Transmembrane helix</keyword>
<dbReference type="Proteomes" id="UP000281498">
    <property type="component" value="Unassembled WGS sequence"/>
</dbReference>
<keyword evidence="1" id="KW-0812">Transmembrane</keyword>
<evidence type="ECO:0000313" key="2">
    <source>
        <dbReference type="EMBL" id="RKL67202.1"/>
    </source>
</evidence>
<gene>
    <name evidence="2" type="ORF">CR203_11885</name>
</gene>
<evidence type="ECO:0000313" key="3">
    <source>
        <dbReference type="Proteomes" id="UP000281498"/>
    </source>
</evidence>
<organism evidence="2 3">
    <name type="scientific">Salipaludibacillus neizhouensis</name>
    <dbReference type="NCBI Taxonomy" id="885475"/>
    <lineage>
        <taxon>Bacteria</taxon>
        <taxon>Bacillati</taxon>
        <taxon>Bacillota</taxon>
        <taxon>Bacilli</taxon>
        <taxon>Bacillales</taxon>
        <taxon>Bacillaceae</taxon>
    </lineage>
</organism>
<dbReference type="AlphaFoldDB" id="A0A3A9K9J2"/>